<keyword evidence="1" id="KW-0732">Signal</keyword>
<name>A0A2V0SB28_HAEIF</name>
<proteinExistence type="predicted"/>
<reference evidence="2 4" key="1">
    <citation type="submission" date="2017-02" db="EMBL/GenBank/DDBJ databases">
        <title>Haemophilus influenzae in COPD genome sequencing project.</title>
        <authorList>
            <person name="Murphy T.F."/>
            <person name="Kong Y."/>
            <person name="Nadendla S."/>
            <person name="Tettelin H."/>
            <person name="Pettigrew M."/>
        </authorList>
    </citation>
    <scope>NUCLEOTIDE SEQUENCE [LARGE SCALE GENOMIC DNA]</scope>
    <source>
        <strain evidence="2 4">19P94H1</strain>
    </source>
</reference>
<dbReference type="AlphaFoldDB" id="A0A2V0SB28"/>
<organism evidence="3 5">
    <name type="scientific">Haemophilus influenzae</name>
    <dbReference type="NCBI Taxonomy" id="727"/>
    <lineage>
        <taxon>Bacteria</taxon>
        <taxon>Pseudomonadati</taxon>
        <taxon>Pseudomonadota</taxon>
        <taxon>Gammaproteobacteria</taxon>
        <taxon>Pasteurellales</taxon>
        <taxon>Pasteurellaceae</taxon>
        <taxon>Haemophilus</taxon>
    </lineage>
</organism>
<dbReference type="Proteomes" id="UP000249936">
    <property type="component" value="Unassembled WGS sequence"/>
</dbReference>
<sequence length="48" mass="5355">MIQRYVKIVSIALLLFLGSINNAFAARVITDQLGRKVTIPDEVNRVVV</sequence>
<evidence type="ECO:0000313" key="5">
    <source>
        <dbReference type="Proteomes" id="UP000249936"/>
    </source>
</evidence>
<dbReference type="EMBL" id="MZKM01000002">
    <property type="protein sequence ID" value="PRL93011.1"/>
    <property type="molecule type" value="Genomic_DNA"/>
</dbReference>
<evidence type="ECO:0000256" key="1">
    <source>
        <dbReference type="SAM" id="SignalP"/>
    </source>
</evidence>
<evidence type="ECO:0000313" key="2">
    <source>
        <dbReference type="EMBL" id="PRL93011.1"/>
    </source>
</evidence>
<feature type="chain" id="PRO_5044386629" evidence="1">
    <location>
        <begin position="26"/>
        <end position="48"/>
    </location>
</feature>
<protein>
    <submittedName>
        <fullName evidence="3">ABC transport system, periplasmic binding component</fullName>
    </submittedName>
</protein>
<evidence type="ECO:0000313" key="4">
    <source>
        <dbReference type="Proteomes" id="UP000238666"/>
    </source>
</evidence>
<reference evidence="3 5" key="2">
    <citation type="submission" date="2018-06" db="EMBL/GenBank/DDBJ databases">
        <authorList>
            <consortium name="Pathogen Informatics"/>
            <person name="Doyle S."/>
        </authorList>
    </citation>
    <scope>NUCLEOTIDE SEQUENCE [LARGE SCALE GENOMIC DNA]</scope>
    <source>
        <strain evidence="3 5">NCTC11872</strain>
    </source>
</reference>
<evidence type="ECO:0000313" key="3">
    <source>
        <dbReference type="EMBL" id="SPX42126.1"/>
    </source>
</evidence>
<gene>
    <name evidence="2" type="ORF">BV022_00071</name>
    <name evidence="3" type="ORF">NCTC11872_01754</name>
</gene>
<dbReference type="EMBL" id="UASK01000006">
    <property type="protein sequence ID" value="SPX42126.1"/>
    <property type="molecule type" value="Genomic_DNA"/>
</dbReference>
<feature type="signal peptide" evidence="1">
    <location>
        <begin position="1"/>
        <end position="25"/>
    </location>
</feature>
<accession>A0A2V0SB28</accession>